<reference evidence="1 2" key="1">
    <citation type="journal article" date="2015" name="Environ. Microbiol.">
        <title>Genome analyses suggest the presence of polyploidy and recent human-driven expansions in eight global populations of the honeybee pathogen Nosema ceranae.</title>
        <authorList>
            <person name="Pelin A."/>
            <person name="Selman M."/>
            <person name="Aris-Brosou S."/>
            <person name="Farinelli L."/>
            <person name="Corradi N."/>
        </authorList>
    </citation>
    <scope>NUCLEOTIDE SEQUENCE [LARGE SCALE GENOMIC DNA]</scope>
    <source>
        <strain evidence="1 2">PA08 1199</strain>
    </source>
</reference>
<protein>
    <submittedName>
        <fullName evidence="1">N-acetylglucosaminylphosphatidylinositol de-n-acetylase family protein</fullName>
    </submittedName>
</protein>
<comment type="caution">
    <text evidence="1">The sequence shown here is derived from an EMBL/GenBank/DDBJ whole genome shotgun (WGS) entry which is preliminary data.</text>
</comment>
<dbReference type="AlphaFoldDB" id="A0A0F9Z7Q8"/>
<keyword evidence="2" id="KW-1185">Reference proteome</keyword>
<dbReference type="GeneID" id="36319045"/>
<sequence length="138" mass="16150">MKSVDHMATQCNRMLVHDYMRRHNEALRCVHLQLCVNYGLKSCKKIKNHTLQDLVASRDVEIRVGSRIQANMVIKYNNPDIFIVDKIRKKITIVEVGITGFENLHAFETKKKHKYDLLANHTASMYKYKSKIIPYVMT</sequence>
<dbReference type="OrthoDB" id="2192661at2759"/>
<accession>A0A0F9Z7Q8</accession>
<name>A0A0F9Z7Q8_9MICR</name>
<proteinExistence type="predicted"/>
<evidence type="ECO:0000313" key="2">
    <source>
        <dbReference type="Proteomes" id="UP000034350"/>
    </source>
</evidence>
<dbReference type="VEuPathDB" id="MicrosporidiaDB:NCER_100825"/>
<dbReference type="RefSeq" id="XP_024329706.1">
    <property type="nucleotide sequence ID" value="XM_024474137.1"/>
</dbReference>
<evidence type="ECO:0000313" key="1">
    <source>
        <dbReference type="EMBL" id="KKO73964.1"/>
    </source>
</evidence>
<dbReference type="EMBL" id="JPQZ01000157">
    <property type="protein sequence ID" value="KKO73964.1"/>
    <property type="molecule type" value="Genomic_DNA"/>
</dbReference>
<dbReference type="VEuPathDB" id="MicrosporidiaDB:AAJ76_1570003537"/>
<dbReference type="PANTHER" id="PTHR35450">
    <property type="entry name" value="REVERSE TRANSCRIPTASE DOMAIN-CONTAINING PROTEIN"/>
    <property type="match status" value="1"/>
</dbReference>
<dbReference type="Proteomes" id="UP000034350">
    <property type="component" value="Unassembled WGS sequence"/>
</dbReference>
<gene>
    <name evidence="1" type="ORF">AAJ76_1570003537</name>
</gene>
<organism evidence="1 2">
    <name type="scientific">Vairimorpha ceranae</name>
    <dbReference type="NCBI Taxonomy" id="40302"/>
    <lineage>
        <taxon>Eukaryota</taxon>
        <taxon>Fungi</taxon>
        <taxon>Fungi incertae sedis</taxon>
        <taxon>Microsporidia</taxon>
        <taxon>Nosematidae</taxon>
        <taxon>Vairimorpha</taxon>
    </lineage>
</organism>
<dbReference type="PANTHER" id="PTHR35450:SF2">
    <property type="entry name" value="REVERSE TRANSCRIPTASE DOMAIN-CONTAINING PROTEIN"/>
    <property type="match status" value="1"/>
</dbReference>